<reference evidence="1" key="1">
    <citation type="submission" date="2023-04" db="EMBL/GenBank/DDBJ databases">
        <authorList>
            <person name="Vijverberg K."/>
            <person name="Xiong W."/>
            <person name="Schranz E."/>
        </authorList>
    </citation>
    <scope>NUCLEOTIDE SEQUENCE</scope>
</reference>
<protein>
    <submittedName>
        <fullName evidence="1">Uncharacterized protein</fullName>
    </submittedName>
</protein>
<accession>A0AA35Z6T9</accession>
<dbReference type="AlphaFoldDB" id="A0AA35Z6T9"/>
<evidence type="ECO:0000313" key="2">
    <source>
        <dbReference type="Proteomes" id="UP001177003"/>
    </source>
</evidence>
<organism evidence="1 2">
    <name type="scientific">Lactuca saligna</name>
    <name type="common">Willowleaf lettuce</name>
    <dbReference type="NCBI Taxonomy" id="75948"/>
    <lineage>
        <taxon>Eukaryota</taxon>
        <taxon>Viridiplantae</taxon>
        <taxon>Streptophyta</taxon>
        <taxon>Embryophyta</taxon>
        <taxon>Tracheophyta</taxon>
        <taxon>Spermatophyta</taxon>
        <taxon>Magnoliopsida</taxon>
        <taxon>eudicotyledons</taxon>
        <taxon>Gunneridae</taxon>
        <taxon>Pentapetalae</taxon>
        <taxon>asterids</taxon>
        <taxon>campanulids</taxon>
        <taxon>Asterales</taxon>
        <taxon>Asteraceae</taxon>
        <taxon>Cichorioideae</taxon>
        <taxon>Cichorieae</taxon>
        <taxon>Lactucinae</taxon>
        <taxon>Lactuca</taxon>
    </lineage>
</organism>
<name>A0AA35Z6T9_LACSI</name>
<keyword evidence="2" id="KW-1185">Reference proteome</keyword>
<gene>
    <name evidence="1" type="ORF">LSALG_LOCUS26416</name>
</gene>
<sequence length="244" mass="27636">MSRLFIISFVEEFTRFLFIFSSFSPHLPLSGFIFFFSSFVSHGKSSRILPSATEYHQLEITSGLTSLEGVEFPSPGSSISSPTSGKIGVYLKTLDAGIRFHLTDFQEEVFQKDGCSLQMLTPNAVNKVVLFEMICRANGYLPYYFVFKFFFRFSVTGNKCTFSVRRGGHAPVPDGRTPKNWQDKWLWVKHELVGSGRYRANAFADTIPKLFPHNQGVADYLKSVQAFYFAYVVFYTLSVDTGCS</sequence>
<dbReference type="EMBL" id="OX465081">
    <property type="protein sequence ID" value="CAI9287024.1"/>
    <property type="molecule type" value="Genomic_DNA"/>
</dbReference>
<proteinExistence type="predicted"/>
<dbReference type="Proteomes" id="UP001177003">
    <property type="component" value="Chromosome 5"/>
</dbReference>
<evidence type="ECO:0000313" key="1">
    <source>
        <dbReference type="EMBL" id="CAI9287024.1"/>
    </source>
</evidence>